<proteinExistence type="predicted"/>
<reference evidence="2 3" key="1">
    <citation type="submission" date="2014-11" db="EMBL/GenBank/DDBJ databases">
        <authorList>
            <person name="Zhu J."/>
            <person name="Qi W."/>
            <person name="Song R."/>
        </authorList>
    </citation>
    <scope>NUCLEOTIDE SEQUENCE [LARGE SCALE GENOMIC DNA]</scope>
</reference>
<organism evidence="2 3">
    <name type="scientific">Vitrella brassicaformis (strain CCMP3155)</name>
    <dbReference type="NCBI Taxonomy" id="1169540"/>
    <lineage>
        <taxon>Eukaryota</taxon>
        <taxon>Sar</taxon>
        <taxon>Alveolata</taxon>
        <taxon>Colpodellida</taxon>
        <taxon>Vitrellaceae</taxon>
        <taxon>Vitrella</taxon>
    </lineage>
</organism>
<feature type="compositionally biased region" description="Low complexity" evidence="1">
    <location>
        <begin position="459"/>
        <end position="468"/>
    </location>
</feature>
<dbReference type="EMBL" id="CDMY01000013">
    <property type="protein sequence ID" value="CEL91663.1"/>
    <property type="molecule type" value="Genomic_DNA"/>
</dbReference>
<dbReference type="VEuPathDB" id="CryptoDB:Vbra_10817"/>
<accession>A0A0G4E8Y4</accession>
<feature type="region of interest" description="Disordered" evidence="1">
    <location>
        <begin position="358"/>
        <end position="390"/>
    </location>
</feature>
<dbReference type="OrthoDB" id="10046327at2759"/>
<gene>
    <name evidence="2" type="ORF">Vbra_10817</name>
</gene>
<dbReference type="InParanoid" id="A0A0G4E8Y4"/>
<name>A0A0G4E8Y4_VITBC</name>
<protein>
    <submittedName>
        <fullName evidence="2">Uncharacterized protein</fullName>
    </submittedName>
</protein>
<evidence type="ECO:0000313" key="3">
    <source>
        <dbReference type="Proteomes" id="UP000041254"/>
    </source>
</evidence>
<feature type="compositionally biased region" description="Basic and acidic residues" evidence="1">
    <location>
        <begin position="862"/>
        <end position="881"/>
    </location>
</feature>
<feature type="region of interest" description="Disordered" evidence="1">
    <location>
        <begin position="837"/>
        <end position="881"/>
    </location>
</feature>
<evidence type="ECO:0000256" key="1">
    <source>
        <dbReference type="SAM" id="MobiDB-lite"/>
    </source>
</evidence>
<feature type="region of interest" description="Disordered" evidence="1">
    <location>
        <begin position="459"/>
        <end position="493"/>
    </location>
</feature>
<feature type="region of interest" description="Disordered" evidence="1">
    <location>
        <begin position="1511"/>
        <end position="1551"/>
    </location>
</feature>
<feature type="compositionally biased region" description="Low complexity" evidence="1">
    <location>
        <begin position="848"/>
        <end position="861"/>
    </location>
</feature>
<sequence length="1834" mass="206319">MCRLAGDPRPQHRHWIHRQCEKILSILPQSVTLFWAGAGHFFDVYSSYHGDGVLLSAILLLRGDFTSPSSQASALLDISVEREAIIEAIDGLVGSNAVAAFDRHVPPEVRCPFGCWEFIELSVLYSMGQIWHLLDDTYESPKKGEGIATDGFRTDWLTFVIEDFFGWRIGPCVAWRRDIGLAYCSCLEHDPKKKGPMRFLHVPRNPFTPDAVVPTDGDRLARIVPKPHWYRLRRLGSNSAATSMHFVNVAYDGMSGFSLVNRARFDRQDWRLFALEGSILSCNRQLREYHLTHEDPAHAQWAEEHLEGYSREFPFEAARAEEQPFRGVESCGATYVSSTDALDDYTAFMASDSIDVDRPGGVGAAQGQTDRTSPAASGGADGGDNDDSNVRRANQRPIILRPLCLVHPTTSHGAAIYAIPCLNHQFGDLWLFARLMTMSLLSAWRLMVGRIKAVQPVQHPPAAAAHAPGTQNPPPPNNSSNTSSGHASTTNGGRALDPHLMERLWLTDAVNFAVGIVEGRSLRNEQRRGRGRQPATSYSRFTSWFSRAIGRQPFSPNMLLSGFLCWEGVRCVPWLTPRSEGITQEAIHRVLSGTVFRQQDSVLPVPDVLLLMNNQLPAQGDVSLATVPDMVHSFVFRGEAFDMVCIVSVLPRDPEAHLTTVELRHAAPSYKTAALMRWSRDHPGLWFANDGHVPQRADALLQRPEARQCAATVAASSTTAMHVRYGAAVPEDAVLRQRELMSGQAVARCHEHSNYFLCVVSPMSPVQESVHCCHPPYDPTEDGMTVRPATCQAKVVRFTCPYKSHCGSAVSWQCPVGLCKQHFTDVSRQVEEGSVSICFRPRPPPSGPSAAPRPSAAAAPPQEKEVRRDDDEREAAAQRDRQEWEAINAALQSGPLDEQPVCDESENPDEHRERAAWRATVDDAVTNVGPPEFGTDDAAADARLMDPDSSELPLYSVSPHGDRVWAHLVLNPCLRLLRRRSKHDTRMTLSAERFLQTLVAKDGARRAKLESPEALLFPSVFFADKDDYTALGALPASMLASSTWNKQRRIASAMDHFRIRLCDHSLATARSDNYIAFMYNIKTDMELSHTHSALVLNRGPEFLQTRRDGQAREATDTALPMDATEARRRVREVNAWTEVGSGITNEKISTEELLRPLVTGRELPTYFYTVTLNMSQQFGFARLYNRIVDLYTDTAGNRDEDAIHSFMPLLLRCWYRVFKWIIRYINESGIAGEILKHWIRVEFQALMGHFPHLHGLLATFEDRLSTIVTDRVIASTDFMAARRSSDVGKQQQYPMEHFTEDRRLLRDPKDLQNLEDFINEHHRHNCHTAGGRCLKEVLDRDGNVKKICRRTRNRVTNQHIYERITSNHSAETLKILREWGLTEESVERAVYVSGLDGRSPTADGSEYPLERPVVELEGGKHFAPSVRGDEDMSPFFPPLAALLKASINVQIVDFFFSGGYLDKYAAGAEENAKAILRVDKDSDKNVLTDVRVDGQSMQNLKISGVQIAASQKAGQPGAEDAETAPAHQRKKQARKTDSKDNKKKGRHRDERHREALKVCIAQMLWDLHDYPYVVSSVEFVHVNSCPPEQRCGFTPKNTSLSANARDLANVPWRQFTEPQHGILYDLFTTWKPLDKLAVFGIRHPELLWIDSLEEYFKWLVISARPQLSSRQTYNSSVSEDVAAVRFVDGSLQTIRFRQRYLEEARRACRTRCCSDVRHASHAPMVELLDRLVRSVVDLSTGKPDVDVELIDRFVSREPRHNDRPIAIVFSSIRPSNPHKFLIHLLYRFGRFTCDMDLFEVSSLRESFIHAGLLNDRPDDNTEATARDADRLLRL</sequence>
<dbReference type="Proteomes" id="UP000041254">
    <property type="component" value="Unassembled WGS sequence"/>
</dbReference>
<keyword evidence="3" id="KW-1185">Reference proteome</keyword>
<evidence type="ECO:0000313" key="2">
    <source>
        <dbReference type="EMBL" id="CEL91663.1"/>
    </source>
</evidence>